<evidence type="ECO:0000256" key="1">
    <source>
        <dbReference type="SAM" id="MobiDB-lite"/>
    </source>
</evidence>
<evidence type="ECO:0000313" key="4">
    <source>
        <dbReference type="Proteomes" id="UP000006039"/>
    </source>
</evidence>
<feature type="region of interest" description="Disordered" evidence="1">
    <location>
        <begin position="167"/>
        <end position="188"/>
    </location>
</feature>
<gene>
    <name evidence="3" type="primary">20343109</name>
    <name evidence="2" type="ORF">GGTG_02651</name>
</gene>
<evidence type="ECO:0000313" key="2">
    <source>
        <dbReference type="EMBL" id="EJT77545.1"/>
    </source>
</evidence>
<dbReference type="RefSeq" id="XP_009218690.1">
    <property type="nucleotide sequence ID" value="XM_009220426.1"/>
</dbReference>
<dbReference type="VEuPathDB" id="FungiDB:GGTG_02651"/>
<name>J3NMZ3_GAET3</name>
<reference evidence="4" key="1">
    <citation type="submission" date="2010-07" db="EMBL/GenBank/DDBJ databases">
        <title>The genome sequence of Gaeumannomyces graminis var. tritici strain R3-111a-1.</title>
        <authorList>
            <consortium name="The Broad Institute Genome Sequencing Platform"/>
            <person name="Ma L.-J."/>
            <person name="Dead R."/>
            <person name="Young S."/>
            <person name="Zeng Q."/>
            <person name="Koehrsen M."/>
            <person name="Alvarado L."/>
            <person name="Berlin A."/>
            <person name="Chapman S.B."/>
            <person name="Chen Z."/>
            <person name="Freedman E."/>
            <person name="Gellesch M."/>
            <person name="Goldberg J."/>
            <person name="Griggs A."/>
            <person name="Gujja S."/>
            <person name="Heilman E.R."/>
            <person name="Heiman D."/>
            <person name="Hepburn T."/>
            <person name="Howarth C."/>
            <person name="Jen D."/>
            <person name="Larson L."/>
            <person name="Mehta T."/>
            <person name="Neiman D."/>
            <person name="Pearson M."/>
            <person name="Roberts A."/>
            <person name="Saif S."/>
            <person name="Shea T."/>
            <person name="Shenoy N."/>
            <person name="Sisk P."/>
            <person name="Stolte C."/>
            <person name="Sykes S."/>
            <person name="Walk T."/>
            <person name="White J."/>
            <person name="Yandava C."/>
            <person name="Haas B."/>
            <person name="Nusbaum C."/>
            <person name="Birren B."/>
        </authorList>
    </citation>
    <scope>NUCLEOTIDE SEQUENCE [LARGE SCALE GENOMIC DNA]</scope>
    <source>
        <strain evidence="4">R3-111a-1</strain>
    </source>
</reference>
<evidence type="ECO:0000313" key="3">
    <source>
        <dbReference type="EnsemblFungi" id="EJT77545"/>
    </source>
</evidence>
<dbReference type="EMBL" id="GL385396">
    <property type="protein sequence ID" value="EJT77545.1"/>
    <property type="molecule type" value="Genomic_DNA"/>
</dbReference>
<reference evidence="3" key="4">
    <citation type="journal article" date="2015" name="G3 (Bethesda)">
        <title>Genome sequences of three phytopathogenic species of the Magnaporthaceae family of fungi.</title>
        <authorList>
            <person name="Okagaki L.H."/>
            <person name="Nunes C.C."/>
            <person name="Sailsbery J."/>
            <person name="Clay B."/>
            <person name="Brown D."/>
            <person name="John T."/>
            <person name="Oh Y."/>
            <person name="Young N."/>
            <person name="Fitzgerald M."/>
            <person name="Haas B.J."/>
            <person name="Zeng Q."/>
            <person name="Young S."/>
            <person name="Adiconis X."/>
            <person name="Fan L."/>
            <person name="Levin J.Z."/>
            <person name="Mitchell T.K."/>
            <person name="Okubara P.A."/>
            <person name="Farman M.L."/>
            <person name="Kohn L.M."/>
            <person name="Birren B."/>
            <person name="Ma L.-J."/>
            <person name="Dean R.A."/>
        </authorList>
    </citation>
    <scope>NUCLEOTIDE SEQUENCE</scope>
    <source>
        <strain evidence="3">R3-111a-1</strain>
    </source>
</reference>
<dbReference type="Proteomes" id="UP000006039">
    <property type="component" value="Unassembled WGS sequence"/>
</dbReference>
<keyword evidence="4" id="KW-1185">Reference proteome</keyword>
<protein>
    <submittedName>
        <fullName evidence="2 3">Uncharacterized protein</fullName>
    </submittedName>
</protein>
<reference evidence="3" key="5">
    <citation type="submission" date="2018-04" db="UniProtKB">
        <authorList>
            <consortium name="EnsemblFungi"/>
        </authorList>
    </citation>
    <scope>IDENTIFICATION</scope>
    <source>
        <strain evidence="3">R3-111a-1</strain>
    </source>
</reference>
<reference evidence="2" key="3">
    <citation type="submission" date="2010-09" db="EMBL/GenBank/DDBJ databases">
        <title>Annotation of Gaeumannomyces graminis var. tritici R3-111a-1.</title>
        <authorList>
            <consortium name="The Broad Institute Genome Sequencing Platform"/>
            <person name="Ma L.-J."/>
            <person name="Dead R."/>
            <person name="Young S.K."/>
            <person name="Zeng Q."/>
            <person name="Gargeya S."/>
            <person name="Fitzgerald M."/>
            <person name="Haas B."/>
            <person name="Abouelleil A."/>
            <person name="Alvarado L."/>
            <person name="Arachchi H.M."/>
            <person name="Berlin A."/>
            <person name="Brown A."/>
            <person name="Chapman S.B."/>
            <person name="Chen Z."/>
            <person name="Dunbar C."/>
            <person name="Freedman E."/>
            <person name="Gearin G."/>
            <person name="Gellesch M."/>
            <person name="Goldberg J."/>
            <person name="Griggs A."/>
            <person name="Gujja S."/>
            <person name="Heiman D."/>
            <person name="Howarth C."/>
            <person name="Larson L."/>
            <person name="Lui A."/>
            <person name="MacDonald P.J.P."/>
            <person name="Mehta T."/>
            <person name="Montmayeur A."/>
            <person name="Murphy C."/>
            <person name="Neiman D."/>
            <person name="Pearson M."/>
            <person name="Priest M."/>
            <person name="Roberts A."/>
            <person name="Saif S."/>
            <person name="Shea T."/>
            <person name="Shenoy N."/>
            <person name="Sisk P."/>
            <person name="Stolte C."/>
            <person name="Sykes S."/>
            <person name="Yandava C."/>
            <person name="Wortman J."/>
            <person name="Nusbaum C."/>
            <person name="Birren B."/>
        </authorList>
    </citation>
    <scope>NUCLEOTIDE SEQUENCE</scope>
    <source>
        <strain evidence="2">R3-111a-1</strain>
    </source>
</reference>
<dbReference type="AlphaFoldDB" id="J3NMZ3"/>
<dbReference type="EnsemblFungi" id="EJT77545">
    <property type="protein sequence ID" value="EJT77545"/>
    <property type="gene ID" value="GGTG_02651"/>
</dbReference>
<dbReference type="GeneID" id="20343109"/>
<accession>J3NMZ3</accession>
<sequence>MHNQAPRLTRLFQNWPGFRLAWPTDKKSKKTLIRSERVSGMGMMLLNLRVGKHRTGTPYTPAEAILNLTPQFAPPQRRCATRRSTLSYTLAACGWLENSYKESPHLAAFSWGPVEVAEVCVRCTEEGKRYFRDVDKQEVTLDDSAIFLAFRHPKTGKIMKALMESTQASSAHTGPETCKTGAETADVD</sequence>
<reference evidence="2" key="2">
    <citation type="submission" date="2010-07" db="EMBL/GenBank/DDBJ databases">
        <authorList>
            <consortium name="The Broad Institute Genome Sequencing Platform"/>
            <consortium name="Broad Institute Genome Sequencing Center for Infectious Disease"/>
            <person name="Ma L.-J."/>
            <person name="Dead R."/>
            <person name="Young S."/>
            <person name="Zeng Q."/>
            <person name="Koehrsen M."/>
            <person name="Alvarado L."/>
            <person name="Berlin A."/>
            <person name="Chapman S.B."/>
            <person name="Chen Z."/>
            <person name="Freedman E."/>
            <person name="Gellesch M."/>
            <person name="Goldberg J."/>
            <person name="Griggs A."/>
            <person name="Gujja S."/>
            <person name="Heilman E.R."/>
            <person name="Heiman D."/>
            <person name="Hepburn T."/>
            <person name="Howarth C."/>
            <person name="Jen D."/>
            <person name="Larson L."/>
            <person name="Mehta T."/>
            <person name="Neiman D."/>
            <person name="Pearson M."/>
            <person name="Roberts A."/>
            <person name="Saif S."/>
            <person name="Shea T."/>
            <person name="Shenoy N."/>
            <person name="Sisk P."/>
            <person name="Stolte C."/>
            <person name="Sykes S."/>
            <person name="Walk T."/>
            <person name="White J."/>
            <person name="Yandava C."/>
            <person name="Haas B."/>
            <person name="Nusbaum C."/>
            <person name="Birren B."/>
        </authorList>
    </citation>
    <scope>NUCLEOTIDE SEQUENCE</scope>
    <source>
        <strain evidence="2">R3-111a-1</strain>
    </source>
</reference>
<dbReference type="HOGENOM" id="CLU_1441131_0_0_1"/>
<proteinExistence type="predicted"/>
<organism evidence="2">
    <name type="scientific">Gaeumannomyces tritici (strain R3-111a-1)</name>
    <name type="common">Wheat and barley take-all root rot fungus</name>
    <name type="synonym">Gaeumannomyces graminis var. tritici</name>
    <dbReference type="NCBI Taxonomy" id="644352"/>
    <lineage>
        <taxon>Eukaryota</taxon>
        <taxon>Fungi</taxon>
        <taxon>Dikarya</taxon>
        <taxon>Ascomycota</taxon>
        <taxon>Pezizomycotina</taxon>
        <taxon>Sordariomycetes</taxon>
        <taxon>Sordariomycetidae</taxon>
        <taxon>Magnaporthales</taxon>
        <taxon>Magnaporthaceae</taxon>
        <taxon>Gaeumannomyces</taxon>
    </lineage>
</organism>